<dbReference type="InterPro" id="IPR024079">
    <property type="entry name" value="MetalloPept_cat_dom_sf"/>
</dbReference>
<comment type="cofactor">
    <cofactor evidence="7">
        <name>Zn(2+)</name>
        <dbReference type="ChEBI" id="CHEBI:29105"/>
    </cofactor>
    <text evidence="7">Binds 1 zinc ion.</text>
</comment>
<protein>
    <submittedName>
        <fullName evidence="9">M3 family metallopeptidase</fullName>
    </submittedName>
</protein>
<dbReference type="InterPro" id="IPR024080">
    <property type="entry name" value="Neurolysin/TOP_N"/>
</dbReference>
<dbReference type="InterPro" id="IPR034005">
    <property type="entry name" value="M3A_DCP"/>
</dbReference>
<dbReference type="Gene3D" id="1.20.1050.40">
    <property type="entry name" value="Endopeptidase. Chain P, domain 1"/>
    <property type="match status" value="1"/>
</dbReference>
<keyword evidence="3 7" id="KW-0479">Metal-binding</keyword>
<evidence type="ECO:0000256" key="7">
    <source>
        <dbReference type="RuleBase" id="RU003435"/>
    </source>
</evidence>
<dbReference type="InterPro" id="IPR045090">
    <property type="entry name" value="Pept_M3A_M3B"/>
</dbReference>
<accession>A0A9D2AXH0</accession>
<dbReference type="InterPro" id="IPR024077">
    <property type="entry name" value="Neurolysin/TOP_dom2"/>
</dbReference>
<comment type="similarity">
    <text evidence="1 7">Belongs to the peptidase M3 family.</text>
</comment>
<keyword evidence="5 7" id="KW-0862">Zinc</keyword>
<dbReference type="SUPFAM" id="SSF55486">
    <property type="entry name" value="Metalloproteases ('zincins'), catalytic domain"/>
    <property type="match status" value="1"/>
</dbReference>
<evidence type="ECO:0000313" key="10">
    <source>
        <dbReference type="Proteomes" id="UP000824156"/>
    </source>
</evidence>
<dbReference type="CDD" id="cd06456">
    <property type="entry name" value="M3A_DCP"/>
    <property type="match status" value="1"/>
</dbReference>
<organism evidence="9 10">
    <name type="scientific">Candidatus Sphingobacterium stercoripullorum</name>
    <dbReference type="NCBI Taxonomy" id="2838759"/>
    <lineage>
        <taxon>Bacteria</taxon>
        <taxon>Pseudomonadati</taxon>
        <taxon>Bacteroidota</taxon>
        <taxon>Sphingobacteriia</taxon>
        <taxon>Sphingobacteriales</taxon>
        <taxon>Sphingobacteriaceae</taxon>
        <taxon>Sphingobacterium</taxon>
    </lineage>
</organism>
<reference evidence="9" key="2">
    <citation type="submission" date="2021-04" db="EMBL/GenBank/DDBJ databases">
        <authorList>
            <person name="Gilroy R."/>
        </authorList>
    </citation>
    <scope>NUCLEOTIDE SEQUENCE</scope>
    <source>
        <strain evidence="9">1719</strain>
    </source>
</reference>
<evidence type="ECO:0000256" key="1">
    <source>
        <dbReference type="ARBA" id="ARBA00006040"/>
    </source>
</evidence>
<evidence type="ECO:0000256" key="2">
    <source>
        <dbReference type="ARBA" id="ARBA00022670"/>
    </source>
</evidence>
<dbReference type="PANTHER" id="PTHR43660:SF1">
    <property type="entry name" value="DIPEPTIDYL CARBOXYPEPTIDASE"/>
    <property type="match status" value="1"/>
</dbReference>
<gene>
    <name evidence="9" type="ORF">H9853_02350</name>
</gene>
<evidence type="ECO:0000256" key="5">
    <source>
        <dbReference type="ARBA" id="ARBA00022833"/>
    </source>
</evidence>
<dbReference type="GO" id="GO:0004180">
    <property type="term" value="F:carboxypeptidase activity"/>
    <property type="evidence" value="ECO:0007669"/>
    <property type="project" value="TreeGrafter"/>
</dbReference>
<evidence type="ECO:0000256" key="3">
    <source>
        <dbReference type="ARBA" id="ARBA00022723"/>
    </source>
</evidence>
<keyword evidence="4 7" id="KW-0378">Hydrolase</keyword>
<dbReference type="GO" id="GO:0046872">
    <property type="term" value="F:metal ion binding"/>
    <property type="evidence" value="ECO:0007669"/>
    <property type="project" value="UniProtKB-UniRule"/>
</dbReference>
<dbReference type="PANTHER" id="PTHR43660">
    <property type="entry name" value="DIPEPTIDYL CARBOXYPEPTIDASE"/>
    <property type="match status" value="1"/>
</dbReference>
<feature type="domain" description="Peptidase M3A/M3B catalytic" evidence="8">
    <location>
        <begin position="225"/>
        <end position="668"/>
    </location>
</feature>
<dbReference type="GO" id="GO:0005829">
    <property type="term" value="C:cytosol"/>
    <property type="evidence" value="ECO:0007669"/>
    <property type="project" value="TreeGrafter"/>
</dbReference>
<dbReference type="Gene3D" id="1.10.1370.10">
    <property type="entry name" value="Neurolysin, domain 3"/>
    <property type="match status" value="1"/>
</dbReference>
<dbReference type="Proteomes" id="UP000824156">
    <property type="component" value="Unassembled WGS sequence"/>
</dbReference>
<name>A0A9D2AXH0_9SPHI</name>
<keyword evidence="6 7" id="KW-0482">Metalloprotease</keyword>
<dbReference type="AlphaFoldDB" id="A0A9D2AXH0"/>
<dbReference type="InterPro" id="IPR001567">
    <property type="entry name" value="Pept_M3A_M3B_dom"/>
</dbReference>
<dbReference type="EMBL" id="DXEZ01000067">
    <property type="protein sequence ID" value="HIX53842.1"/>
    <property type="molecule type" value="Genomic_DNA"/>
</dbReference>
<proteinExistence type="inferred from homology"/>
<evidence type="ECO:0000259" key="8">
    <source>
        <dbReference type="Pfam" id="PF01432"/>
    </source>
</evidence>
<dbReference type="Pfam" id="PF01432">
    <property type="entry name" value="Peptidase_M3"/>
    <property type="match status" value="1"/>
</dbReference>
<sequence>MELLATLNTEYGSIPFSKINESDYKPAFKQAIDLVQKEVQDIIDLKDAPTFKNTIEALEYSGMPLERISNIFFNLQAADTNENIDAIAQEVAPWLSELSNDIILNQSLFERIKLVYENRAEYDLNPEEKTLLEHTYKSFIRNGALLNSDEKKTLRAIDKELSTATLKFSENVLADTNAYELHLTDPEDLKGLPSSIQEAAKELAKEQGKEGWIFTLHYPSYVPFVTYADNRRLREKMSLAYGKRGFQNNKNNNESLVKKIASLRHQRAVLLGYDSHAHFVLEERMAKSPEAVYSFLENLRDKSYQAATKELQELQEFSGSDFKLQKWDSAYYAEKLKHEKLDFNDELLKPYFELHAVVQGAFSLAEELFAIKFIETDELDTYHPEVKTYTVEDAKGNHLGLFYADFFPRPGKRNGAWMTQYQAQYRLNGEHIRPHVAIVCNFSRPTATIPSLLTFQEVTTLFHEFGHALHGLLANTTYPGMSGTSVYWDFVELPSQLMENWCYEEEMLARFAKHYQTGETLPKKFIDKIKLSRQFLEAMATVRQLGFSFLDMAWHSQDPRAVTDLKKFENEQFKTTQLFDDVPENAMSTSFSHLFEGGYAAGYYSYKWSEVLDADAFSYFKEKGLFNKDIAKKLQDNILSKGGTEDPEILYERFRGRKAKLEALLERAGFKSVQG</sequence>
<dbReference type="Gene3D" id="3.40.390.10">
    <property type="entry name" value="Collagenase (Catalytic Domain)"/>
    <property type="match status" value="1"/>
</dbReference>
<keyword evidence="2 7" id="KW-0645">Protease</keyword>
<dbReference type="FunFam" id="3.40.390.10:FF:000009">
    <property type="entry name" value="Oligopeptidase A"/>
    <property type="match status" value="1"/>
</dbReference>
<comment type="caution">
    <text evidence="9">The sequence shown here is derived from an EMBL/GenBank/DDBJ whole genome shotgun (WGS) entry which is preliminary data.</text>
</comment>
<dbReference type="GO" id="GO:0004222">
    <property type="term" value="F:metalloendopeptidase activity"/>
    <property type="evidence" value="ECO:0007669"/>
    <property type="project" value="InterPro"/>
</dbReference>
<evidence type="ECO:0000256" key="4">
    <source>
        <dbReference type="ARBA" id="ARBA00022801"/>
    </source>
</evidence>
<evidence type="ECO:0000313" key="9">
    <source>
        <dbReference type="EMBL" id="HIX53842.1"/>
    </source>
</evidence>
<evidence type="ECO:0000256" key="6">
    <source>
        <dbReference type="ARBA" id="ARBA00023049"/>
    </source>
</evidence>
<reference evidence="9" key="1">
    <citation type="journal article" date="2021" name="PeerJ">
        <title>Extensive microbial diversity within the chicken gut microbiome revealed by metagenomics and culture.</title>
        <authorList>
            <person name="Gilroy R."/>
            <person name="Ravi A."/>
            <person name="Getino M."/>
            <person name="Pursley I."/>
            <person name="Horton D.L."/>
            <person name="Alikhan N.F."/>
            <person name="Baker D."/>
            <person name="Gharbi K."/>
            <person name="Hall N."/>
            <person name="Watson M."/>
            <person name="Adriaenssens E.M."/>
            <person name="Foster-Nyarko E."/>
            <person name="Jarju S."/>
            <person name="Secka A."/>
            <person name="Antonio M."/>
            <person name="Oren A."/>
            <person name="Chaudhuri R.R."/>
            <person name="La Ragione R."/>
            <person name="Hildebrand F."/>
            <person name="Pallen M.J."/>
        </authorList>
    </citation>
    <scope>NUCLEOTIDE SEQUENCE</scope>
    <source>
        <strain evidence="9">1719</strain>
    </source>
</reference>
<dbReference type="GO" id="GO:0006508">
    <property type="term" value="P:proteolysis"/>
    <property type="evidence" value="ECO:0007669"/>
    <property type="project" value="UniProtKB-KW"/>
</dbReference>